<sequence length="742" mass="81707">MTIDHAKLSSAHNPMRALKPATSNTSQVREVEGPISAFVSVWGDVSYGQNGGSLTRLSEGFLAGIIWADRKIHSGEAVSSTAEKLERHLDEVCRQEGTASNTTRDLADKIASAFWDERETVTTGVAVALTRTMFPHVNEDDVIRHINWIIEKVHVEPGLIDENGSEELYQYSVRAWEMMGRVLQPDFRENLQRTSLADMLCDLANKRGRVLKIPSWGLYTLPALPPTIRMLEIGANHLTSLPGLPPQLTTLEIRGNYFSELLRLPPGLKTLRINGGSLSSLPDVLPEGLKTLEIRRTYLKHVRCLPSGIRHVDISSNQLTHLPDPQNLPTGPFYLNANTNELRNLQKGLLSLDKKATLILTNNPLAPDTLDWLNTAVKAPGYSGPQIKFEFTPGLRNAEIGPGSDLDAATLKNPGTRRMPENVHAIFTGVGRLFSPGTVVAAESSHATRPLETAEDDTKSNPDELLVDQRIIDFAKFREEKNLSGLPISGSINALKSYTKNIIKWQGKTVLEYEKHMKTSKRAWLNKIPENINPKNLAMHGTNLDAVLCAMKMGGQLLPVGNLIKRGQQLLAGEFGITSLNLRRVSTMPVYGGPRQFVSKPGQTETDGQLQFSAAVDGTRLYAYQAISAHLRVDHGQASHTPIVVIGDGADVQARGSSAVGIGIGGDIKGQKREIAFQRLNIRGLLCRSEDRDYVNEELEKLGVSVPVTTFDAIKKFRADWKGDLTAYKSLMETLVGRELEM</sequence>
<comment type="similarity">
    <text evidence="1">Belongs to the LRR-containing bacterial E3 ligase family.</text>
</comment>
<protein>
    <submittedName>
        <fullName evidence="5">E3 ubiquitin-protein ligase sspH2</fullName>
        <ecNumber evidence="5">6.3.2.-</ecNumber>
    </submittedName>
</protein>
<dbReference type="EMBL" id="UGSJ01000001">
    <property type="protein sequence ID" value="SUA89401.1"/>
    <property type="molecule type" value="Genomic_DNA"/>
</dbReference>
<dbReference type="PANTHER" id="PTHR47114:SF2">
    <property type="entry name" value="OLIGODENDROCYTE-MYELIN GLYCOPROTEIN"/>
    <property type="match status" value="1"/>
</dbReference>
<feature type="region of interest" description="Disordered" evidence="4">
    <location>
        <begin position="1"/>
        <end position="28"/>
    </location>
</feature>
<evidence type="ECO:0000256" key="1">
    <source>
        <dbReference type="ARBA" id="ARBA00009868"/>
    </source>
</evidence>
<dbReference type="PANTHER" id="PTHR47114">
    <property type="match status" value="1"/>
</dbReference>
<keyword evidence="3" id="KW-0677">Repeat</keyword>
<dbReference type="SMART" id="SM00364">
    <property type="entry name" value="LRR_BAC"/>
    <property type="match status" value="4"/>
</dbReference>
<gene>
    <name evidence="5" type="primary">sspH2_1</name>
    <name evidence="5" type="ORF">NCTC13159_00865</name>
</gene>
<dbReference type="RefSeq" id="WP_147284527.1">
    <property type="nucleotide sequence ID" value="NZ_CP010310.2"/>
</dbReference>
<evidence type="ECO:0000256" key="4">
    <source>
        <dbReference type="SAM" id="MobiDB-lite"/>
    </source>
</evidence>
<dbReference type="Gene3D" id="3.80.10.10">
    <property type="entry name" value="Ribonuclease Inhibitor"/>
    <property type="match status" value="1"/>
</dbReference>
<dbReference type="EC" id="6.3.2.-" evidence="5"/>
<proteinExistence type="inferred from homology"/>
<evidence type="ECO:0000313" key="6">
    <source>
        <dbReference type="Proteomes" id="UP000254589"/>
    </source>
</evidence>
<comment type="caution">
    <text evidence="5">The sequence shown here is derived from an EMBL/GenBank/DDBJ whole genome shotgun (WGS) entry which is preliminary data.</text>
</comment>
<dbReference type="InterPro" id="IPR032675">
    <property type="entry name" value="LRR_dom_sf"/>
</dbReference>
<keyword evidence="2" id="KW-0433">Leucine-rich repeat</keyword>
<dbReference type="Proteomes" id="UP000254589">
    <property type="component" value="Unassembled WGS sequence"/>
</dbReference>
<evidence type="ECO:0000256" key="2">
    <source>
        <dbReference type="ARBA" id="ARBA00022614"/>
    </source>
</evidence>
<reference evidence="5 6" key="1">
    <citation type="submission" date="2018-06" db="EMBL/GenBank/DDBJ databases">
        <authorList>
            <consortium name="Pathogen Informatics"/>
            <person name="Doyle S."/>
        </authorList>
    </citation>
    <scope>NUCLEOTIDE SEQUENCE [LARGE SCALE GENOMIC DNA]</scope>
    <source>
        <strain evidence="5 6">NCTC13159</strain>
    </source>
</reference>
<accession>A0AAJ4ZA35</accession>
<dbReference type="AlphaFoldDB" id="A0AAJ4ZA35"/>
<dbReference type="SUPFAM" id="SSF52058">
    <property type="entry name" value="L domain-like"/>
    <property type="match status" value="1"/>
</dbReference>
<dbReference type="InterPro" id="IPR051071">
    <property type="entry name" value="LRR-bact_E3_ubiq_ligases"/>
</dbReference>
<name>A0AAJ4ZA35_PANPU</name>
<evidence type="ECO:0000256" key="3">
    <source>
        <dbReference type="ARBA" id="ARBA00022737"/>
    </source>
</evidence>
<organism evidence="5 6">
    <name type="scientific">Pandoraea pulmonicola</name>
    <dbReference type="NCBI Taxonomy" id="93221"/>
    <lineage>
        <taxon>Bacteria</taxon>
        <taxon>Pseudomonadati</taxon>
        <taxon>Pseudomonadota</taxon>
        <taxon>Betaproteobacteria</taxon>
        <taxon>Burkholderiales</taxon>
        <taxon>Burkholderiaceae</taxon>
        <taxon>Pandoraea</taxon>
    </lineage>
</organism>
<evidence type="ECO:0000313" key="5">
    <source>
        <dbReference type="EMBL" id="SUA89401.1"/>
    </source>
</evidence>